<dbReference type="RefSeq" id="WP_007346491.1">
    <property type="nucleotide sequence ID" value="NZ_CALY02000021.1"/>
</dbReference>
<dbReference type="Pfam" id="PF07996">
    <property type="entry name" value="T4SS"/>
    <property type="match status" value="1"/>
</dbReference>
<evidence type="ECO:0000313" key="2">
    <source>
        <dbReference type="EMBL" id="EJF87733.1"/>
    </source>
</evidence>
<protein>
    <recommendedName>
        <fullName evidence="4">P-type DNA transfer protein VirB5</fullName>
    </recommendedName>
</protein>
<dbReference type="CDD" id="cd14262">
    <property type="entry name" value="VirB5_like"/>
    <property type="match status" value="1"/>
</dbReference>
<keyword evidence="1" id="KW-0732">Signal</keyword>
<sequence length="252" mass="28164">MKKLVISIAVAITLGASKQTMAWGFWGAGAADLAASVPSFWDSSSNIQPPTKTIQQQKKAQPITPLLDVLKQQLEQTQKIRESITGGPKLDEKKFKTTPKDNTSFFLKNPESIYNKASDLNIAKSIANIMKAENTLTSLRESRNAIARRIQYATAFDKAISLKAFQEANHRFQQIEKLLDGISTTKDLKSVGELQAHIIGMLAMLQNETTKLQMVSYSRNTEQALINQQKQRRNAKILNSKNKAMPTVKFIR</sequence>
<dbReference type="Proteomes" id="UP000001077">
    <property type="component" value="Unassembled WGS sequence"/>
</dbReference>
<dbReference type="STRING" id="1094556.MCY_00187"/>
<organism evidence="2 3">
    <name type="scientific">Bartonella rattimassiliensis 15908</name>
    <dbReference type="NCBI Taxonomy" id="1094556"/>
    <lineage>
        <taxon>Bacteria</taxon>
        <taxon>Pseudomonadati</taxon>
        <taxon>Pseudomonadota</taxon>
        <taxon>Alphaproteobacteria</taxon>
        <taxon>Hyphomicrobiales</taxon>
        <taxon>Bartonellaceae</taxon>
        <taxon>Bartonella</taxon>
    </lineage>
</organism>
<dbReference type="eggNOG" id="ENOG5033BJG">
    <property type="taxonomic scope" value="Bacteria"/>
</dbReference>
<dbReference type="EMBL" id="AILY01000006">
    <property type="protein sequence ID" value="EJF87733.1"/>
    <property type="molecule type" value="Genomic_DNA"/>
</dbReference>
<proteinExistence type="predicted"/>
<evidence type="ECO:0008006" key="4">
    <source>
        <dbReference type="Google" id="ProtNLM"/>
    </source>
</evidence>
<accession>J0ZHT3</accession>
<dbReference type="Gene3D" id="1.20.58.430">
    <property type="entry name" value="Type IV secretion system, VirB5-domain"/>
    <property type="match status" value="1"/>
</dbReference>
<comment type="caution">
    <text evidence="2">The sequence shown here is derived from an EMBL/GenBank/DDBJ whole genome shotgun (WGS) entry which is preliminary data.</text>
</comment>
<evidence type="ECO:0000313" key="3">
    <source>
        <dbReference type="Proteomes" id="UP000001077"/>
    </source>
</evidence>
<dbReference type="InterPro" id="IPR023220">
    <property type="entry name" value="T4SS_VirB5-domain"/>
</dbReference>
<dbReference type="AlphaFoldDB" id="J0ZHT3"/>
<feature type="signal peptide" evidence="1">
    <location>
        <begin position="1"/>
        <end position="22"/>
    </location>
</feature>
<name>J0ZHT3_9HYPH</name>
<dbReference type="OrthoDB" id="7926589at2"/>
<dbReference type="SUPFAM" id="SSF101082">
    <property type="entry name" value="Typo IV secretion system protein TraC"/>
    <property type="match status" value="1"/>
</dbReference>
<dbReference type="InterPro" id="IPR014158">
    <property type="entry name" value="T4SS_VirB5"/>
</dbReference>
<keyword evidence="3" id="KW-1185">Reference proteome</keyword>
<dbReference type="PATRIC" id="fig|1094556.3.peg.259"/>
<reference evidence="2 3" key="1">
    <citation type="submission" date="2012-03" db="EMBL/GenBank/DDBJ databases">
        <title>The Genome Sequence of Bartonella rattimassiliensis 15908.</title>
        <authorList>
            <consortium name="The Broad Institute Genome Sequencing Platform"/>
            <consortium name="The Broad Institute Genome Sequencing Center for Infectious Disease"/>
            <person name="Feldgarden M."/>
            <person name="Kirby J."/>
            <person name="Kosoy M."/>
            <person name="Birtles R."/>
            <person name="Probert W.S."/>
            <person name="Chiaraviglio L."/>
            <person name="Young S.K."/>
            <person name="Zeng Q."/>
            <person name="Gargeya S."/>
            <person name="Fitzgerald M."/>
            <person name="Haas B."/>
            <person name="Abouelleil A."/>
            <person name="Alvarado L."/>
            <person name="Arachchi H.M."/>
            <person name="Berlin A."/>
            <person name="Chapman S.B."/>
            <person name="Gearin G."/>
            <person name="Goldberg J."/>
            <person name="Griggs A."/>
            <person name="Gujja S."/>
            <person name="Hansen M."/>
            <person name="Heiman D."/>
            <person name="Howarth C."/>
            <person name="Larimer J."/>
            <person name="Lui A."/>
            <person name="MacDonald P.J.P."/>
            <person name="McCowen C."/>
            <person name="Montmayeur A."/>
            <person name="Murphy C."/>
            <person name="Neiman D."/>
            <person name="Pearson M."/>
            <person name="Priest M."/>
            <person name="Roberts A."/>
            <person name="Saif S."/>
            <person name="Shea T."/>
            <person name="Sisk P."/>
            <person name="Stolte C."/>
            <person name="Sykes S."/>
            <person name="Wortman J."/>
            <person name="Nusbaum C."/>
            <person name="Birren B."/>
        </authorList>
    </citation>
    <scope>NUCLEOTIDE SEQUENCE [LARGE SCALE GENOMIC DNA]</scope>
    <source>
        <strain evidence="2 3">15908</strain>
    </source>
</reference>
<gene>
    <name evidence="2" type="ORF">MCY_00187</name>
</gene>
<dbReference type="HOGENOM" id="CLU_057828_1_0_5"/>
<feature type="chain" id="PRO_5003741474" description="P-type DNA transfer protein VirB5" evidence="1">
    <location>
        <begin position="23"/>
        <end position="252"/>
    </location>
</feature>
<evidence type="ECO:0000256" key="1">
    <source>
        <dbReference type="SAM" id="SignalP"/>
    </source>
</evidence>